<dbReference type="RefSeq" id="WP_344511402.1">
    <property type="nucleotide sequence ID" value="NZ_BAAAQD010000028.1"/>
</dbReference>
<organism evidence="1 2">
    <name type="scientific">Dactylosporangium maewongense</name>
    <dbReference type="NCBI Taxonomy" id="634393"/>
    <lineage>
        <taxon>Bacteria</taxon>
        <taxon>Bacillati</taxon>
        <taxon>Actinomycetota</taxon>
        <taxon>Actinomycetes</taxon>
        <taxon>Micromonosporales</taxon>
        <taxon>Micromonosporaceae</taxon>
        <taxon>Dactylosporangium</taxon>
    </lineage>
</organism>
<dbReference type="Proteomes" id="UP001501470">
    <property type="component" value="Unassembled WGS sequence"/>
</dbReference>
<proteinExistence type="predicted"/>
<gene>
    <name evidence="1" type="ORF">GCM10009827_095190</name>
</gene>
<protein>
    <submittedName>
        <fullName evidence="1">Uncharacterized protein</fullName>
    </submittedName>
</protein>
<evidence type="ECO:0000313" key="1">
    <source>
        <dbReference type="EMBL" id="GAA1559155.1"/>
    </source>
</evidence>
<keyword evidence="2" id="KW-1185">Reference proteome</keyword>
<name>A0ABN2CK44_9ACTN</name>
<comment type="caution">
    <text evidence="1">The sequence shown here is derived from an EMBL/GenBank/DDBJ whole genome shotgun (WGS) entry which is preliminary data.</text>
</comment>
<accession>A0ABN2CK44</accession>
<reference evidence="1 2" key="1">
    <citation type="journal article" date="2019" name="Int. J. Syst. Evol. Microbiol.">
        <title>The Global Catalogue of Microorganisms (GCM) 10K type strain sequencing project: providing services to taxonomists for standard genome sequencing and annotation.</title>
        <authorList>
            <consortium name="The Broad Institute Genomics Platform"/>
            <consortium name="The Broad Institute Genome Sequencing Center for Infectious Disease"/>
            <person name="Wu L."/>
            <person name="Ma J."/>
        </authorList>
    </citation>
    <scope>NUCLEOTIDE SEQUENCE [LARGE SCALE GENOMIC DNA]</scope>
    <source>
        <strain evidence="1 2">JCM 15933</strain>
    </source>
</reference>
<sequence>MGTKRIVIGQHEYGIHADQFTSVVQNVQSAMESATTARLALLDKEERPVTVYLNGRVAEVVVVDGDELDRDTRPSEIS</sequence>
<dbReference type="EMBL" id="BAAAQD010000028">
    <property type="protein sequence ID" value="GAA1559155.1"/>
    <property type="molecule type" value="Genomic_DNA"/>
</dbReference>
<evidence type="ECO:0000313" key="2">
    <source>
        <dbReference type="Proteomes" id="UP001501470"/>
    </source>
</evidence>